<evidence type="ECO:0000313" key="3">
    <source>
        <dbReference type="Proteomes" id="UP001519290"/>
    </source>
</evidence>
<name>A0ABS4X5P9_9MICO</name>
<organism evidence="2 3">
    <name type="scientific">Brachybacterium sacelli</name>
    <dbReference type="NCBI Taxonomy" id="173364"/>
    <lineage>
        <taxon>Bacteria</taxon>
        <taxon>Bacillati</taxon>
        <taxon>Actinomycetota</taxon>
        <taxon>Actinomycetes</taxon>
        <taxon>Micrococcales</taxon>
        <taxon>Dermabacteraceae</taxon>
        <taxon>Brachybacterium</taxon>
    </lineage>
</organism>
<reference evidence="2 3" key="1">
    <citation type="submission" date="2021-03" db="EMBL/GenBank/DDBJ databases">
        <title>Sequencing the genomes of 1000 actinobacteria strains.</title>
        <authorList>
            <person name="Klenk H.-P."/>
        </authorList>
    </citation>
    <scope>NUCLEOTIDE SEQUENCE [LARGE SCALE GENOMIC DNA]</scope>
    <source>
        <strain evidence="2 3">DSM 14566</strain>
    </source>
</reference>
<dbReference type="RefSeq" id="WP_209904622.1">
    <property type="nucleotide sequence ID" value="NZ_BAAAJW010000031.1"/>
</dbReference>
<comment type="caution">
    <text evidence="2">The sequence shown here is derived from an EMBL/GenBank/DDBJ whole genome shotgun (WGS) entry which is preliminary data.</text>
</comment>
<evidence type="ECO:0000313" key="2">
    <source>
        <dbReference type="EMBL" id="MBP2383789.1"/>
    </source>
</evidence>
<proteinExistence type="predicted"/>
<accession>A0ABS4X5P9</accession>
<dbReference type="Proteomes" id="UP001519290">
    <property type="component" value="Unassembled WGS sequence"/>
</dbReference>
<feature type="region of interest" description="Disordered" evidence="1">
    <location>
        <begin position="1"/>
        <end position="20"/>
    </location>
</feature>
<evidence type="ECO:0000256" key="1">
    <source>
        <dbReference type="SAM" id="MobiDB-lite"/>
    </source>
</evidence>
<keyword evidence="3" id="KW-1185">Reference proteome</keyword>
<protein>
    <submittedName>
        <fullName evidence="2">Uncharacterized protein</fullName>
    </submittedName>
</protein>
<gene>
    <name evidence="2" type="ORF">JOF43_003778</name>
</gene>
<feature type="region of interest" description="Disordered" evidence="1">
    <location>
        <begin position="110"/>
        <end position="129"/>
    </location>
</feature>
<dbReference type="EMBL" id="JAGIOD010000002">
    <property type="protein sequence ID" value="MBP2383789.1"/>
    <property type="molecule type" value="Genomic_DNA"/>
</dbReference>
<sequence length="192" mass="21646">MLNGTAGVPGDTARDRRGRALAKSRQLFELEHQHSPTDPELVQFHNARMRATRKDASRQSVLVTEKSLRTLKAVPLPEADTAVEPRLITQDEPDITLHERRQRLAAVITQCEQQDEERRQSRRRTPTREPVLMTDVAHAYFAHHAEGHFPTRGEIAEQLGITGSAARRELGARLNDVLGVTREAFADYRDAS</sequence>